<name>A0ABN1IJF0_9FLAO</name>
<dbReference type="RefSeq" id="WP_343911032.1">
    <property type="nucleotide sequence ID" value="NZ_BAAAGE010000001.1"/>
</dbReference>
<gene>
    <name evidence="1" type="ORF">GCM10009430_09730</name>
</gene>
<evidence type="ECO:0000313" key="1">
    <source>
        <dbReference type="EMBL" id="GAA0715369.1"/>
    </source>
</evidence>
<keyword evidence="2" id="KW-1185">Reference proteome</keyword>
<proteinExistence type="predicted"/>
<accession>A0ABN1IJF0</accession>
<sequence>MKYNEELQVVLKSMFIAERKYFEATQKVQVLDFLRFLNHQNIIRNSYINRLVEVFERKNIGLNIFEIEKRKYALDSNDRNVGWDIEKYDQKGSVKECLEQDQELIKQCTNCINNIDISLEILEILTEMCTALIFYNIDGQNLIKEHTKKYYDQQSLVKRAKSMV</sequence>
<dbReference type="Proteomes" id="UP001501758">
    <property type="component" value="Unassembled WGS sequence"/>
</dbReference>
<dbReference type="EMBL" id="BAAAGE010000001">
    <property type="protein sequence ID" value="GAA0715369.1"/>
    <property type="molecule type" value="Genomic_DNA"/>
</dbReference>
<evidence type="ECO:0000313" key="2">
    <source>
        <dbReference type="Proteomes" id="UP001501758"/>
    </source>
</evidence>
<reference evidence="1 2" key="1">
    <citation type="journal article" date="2019" name="Int. J. Syst. Evol. Microbiol.">
        <title>The Global Catalogue of Microorganisms (GCM) 10K type strain sequencing project: providing services to taxonomists for standard genome sequencing and annotation.</title>
        <authorList>
            <consortium name="The Broad Institute Genomics Platform"/>
            <consortium name="The Broad Institute Genome Sequencing Center for Infectious Disease"/>
            <person name="Wu L."/>
            <person name="Ma J."/>
        </authorList>
    </citation>
    <scope>NUCLEOTIDE SEQUENCE [LARGE SCALE GENOMIC DNA]</scope>
    <source>
        <strain evidence="1 2">JCM 15974</strain>
    </source>
</reference>
<organism evidence="1 2">
    <name type="scientific">Aquimarina litoralis</name>
    <dbReference type="NCBI Taxonomy" id="584605"/>
    <lineage>
        <taxon>Bacteria</taxon>
        <taxon>Pseudomonadati</taxon>
        <taxon>Bacteroidota</taxon>
        <taxon>Flavobacteriia</taxon>
        <taxon>Flavobacteriales</taxon>
        <taxon>Flavobacteriaceae</taxon>
        <taxon>Aquimarina</taxon>
    </lineage>
</organism>
<protein>
    <submittedName>
        <fullName evidence="1">Uncharacterized protein</fullName>
    </submittedName>
</protein>
<comment type="caution">
    <text evidence="1">The sequence shown here is derived from an EMBL/GenBank/DDBJ whole genome shotgun (WGS) entry which is preliminary data.</text>
</comment>